<evidence type="ECO:0000313" key="3">
    <source>
        <dbReference type="Proteomes" id="UP000886476"/>
    </source>
</evidence>
<dbReference type="RefSeq" id="WP_172110653.1">
    <property type="nucleotide sequence ID" value="NZ_JABFDN010000003.1"/>
</dbReference>
<organism evidence="2 3">
    <name type="scientific">Bradyrhizobium aeschynomenes</name>
    <dbReference type="NCBI Taxonomy" id="2734909"/>
    <lineage>
        <taxon>Bacteria</taxon>
        <taxon>Pseudomonadati</taxon>
        <taxon>Pseudomonadota</taxon>
        <taxon>Alphaproteobacteria</taxon>
        <taxon>Hyphomicrobiales</taxon>
        <taxon>Nitrobacteraceae</taxon>
        <taxon>Bradyrhizobium</taxon>
    </lineage>
</organism>
<name>A0ABX2CBF2_9BRAD</name>
<gene>
    <name evidence="2" type="ORF">HL667_11175</name>
</gene>
<protein>
    <submittedName>
        <fullName evidence="2">Uncharacterized protein</fullName>
    </submittedName>
</protein>
<sequence length="266" mass="28486">MTRVVSVLLSLLLCSAFTGAARAGAIDRALLSLFCAPKAIAGATCKDAKSYPNFRGDRCDVKLSEKRQQGRFVDPGKPLLIVSYGSECEPHATDWGGSVLFEQTGRGYVFRGYQPGMQVDECMIAGQAGGLDVLVCLTGHMGQGFLETAVARVGFKGRARIEMSYDFLLTASDSTGAYTSNVVTCSEQFKYFGLSKLAAGPRPGTVVAQADYADSDTITKACAKGFPIPKDAQDYEIAPGEAFVPNPYVKSGSVLIDIFRRTVTLR</sequence>
<evidence type="ECO:0000256" key="1">
    <source>
        <dbReference type="SAM" id="SignalP"/>
    </source>
</evidence>
<comment type="caution">
    <text evidence="2">The sequence shown here is derived from an EMBL/GenBank/DDBJ whole genome shotgun (WGS) entry which is preliminary data.</text>
</comment>
<dbReference type="Proteomes" id="UP000886476">
    <property type="component" value="Unassembled WGS sequence"/>
</dbReference>
<proteinExistence type="predicted"/>
<dbReference type="EMBL" id="JABFDN010000003">
    <property type="protein sequence ID" value="NPU65556.1"/>
    <property type="molecule type" value="Genomic_DNA"/>
</dbReference>
<accession>A0ABX2CBF2</accession>
<keyword evidence="1" id="KW-0732">Signal</keyword>
<feature type="signal peptide" evidence="1">
    <location>
        <begin position="1"/>
        <end position="20"/>
    </location>
</feature>
<reference evidence="2" key="1">
    <citation type="submission" date="2020-05" db="EMBL/GenBank/DDBJ databases">
        <title>Nod-independent and nitrogen-fixing Bradyrhizobium aeschynomene sp. nov. isolated from nodules of Aeschynomene indica.</title>
        <authorList>
            <person name="Zhang Z."/>
        </authorList>
    </citation>
    <scope>NUCLEOTIDE SEQUENCE</scope>
    <source>
        <strain evidence="2">83012</strain>
    </source>
</reference>
<feature type="chain" id="PRO_5047072506" evidence="1">
    <location>
        <begin position="21"/>
        <end position="266"/>
    </location>
</feature>
<keyword evidence="3" id="KW-1185">Reference proteome</keyword>
<evidence type="ECO:0000313" key="2">
    <source>
        <dbReference type="EMBL" id="NPU65556.1"/>
    </source>
</evidence>